<feature type="region of interest" description="Disordered" evidence="5">
    <location>
        <begin position="168"/>
        <end position="284"/>
    </location>
</feature>
<dbReference type="GO" id="GO:0004722">
    <property type="term" value="F:protein serine/threonine phosphatase activity"/>
    <property type="evidence" value="ECO:0007669"/>
    <property type="project" value="InterPro"/>
</dbReference>
<accession>A0A1V9X3G3</accession>
<dbReference type="Gene3D" id="3.60.40.10">
    <property type="entry name" value="PPM-type phosphatase domain"/>
    <property type="match status" value="1"/>
</dbReference>
<dbReference type="InterPro" id="IPR015655">
    <property type="entry name" value="PP2C"/>
</dbReference>
<evidence type="ECO:0000256" key="4">
    <source>
        <dbReference type="RuleBase" id="RU003465"/>
    </source>
</evidence>
<evidence type="ECO:0000256" key="5">
    <source>
        <dbReference type="SAM" id="MobiDB-lite"/>
    </source>
</evidence>
<dbReference type="GO" id="GO:0046872">
    <property type="term" value="F:metal ion binding"/>
    <property type="evidence" value="ECO:0007669"/>
    <property type="project" value="UniProtKB-KW"/>
</dbReference>
<evidence type="ECO:0000256" key="2">
    <source>
        <dbReference type="ARBA" id="ARBA00022801"/>
    </source>
</evidence>
<protein>
    <submittedName>
        <fullName evidence="7">Protein phosphatase 1L-like</fullName>
    </submittedName>
</protein>
<dbReference type="STRING" id="418985.A0A1V9X3G3"/>
<name>A0A1V9X3G3_9ACAR</name>
<dbReference type="PANTHER" id="PTHR47992">
    <property type="entry name" value="PROTEIN PHOSPHATASE"/>
    <property type="match status" value="1"/>
</dbReference>
<dbReference type="AlphaFoldDB" id="A0A1V9X3G3"/>
<evidence type="ECO:0000259" key="6">
    <source>
        <dbReference type="PROSITE" id="PS51746"/>
    </source>
</evidence>
<dbReference type="Proteomes" id="UP000192247">
    <property type="component" value="Unassembled WGS sequence"/>
</dbReference>
<feature type="compositionally biased region" description="Basic and acidic residues" evidence="5">
    <location>
        <begin position="266"/>
        <end position="284"/>
    </location>
</feature>
<dbReference type="Pfam" id="PF00481">
    <property type="entry name" value="PP2C"/>
    <property type="match status" value="1"/>
</dbReference>
<proteinExistence type="inferred from homology"/>
<evidence type="ECO:0000313" key="8">
    <source>
        <dbReference type="Proteomes" id="UP000192247"/>
    </source>
</evidence>
<comment type="similarity">
    <text evidence="4">Belongs to the PP2C family.</text>
</comment>
<dbReference type="InterPro" id="IPR001932">
    <property type="entry name" value="PPM-type_phosphatase-like_dom"/>
</dbReference>
<evidence type="ECO:0000256" key="1">
    <source>
        <dbReference type="ARBA" id="ARBA00022723"/>
    </source>
</evidence>
<dbReference type="OrthoDB" id="10264738at2759"/>
<evidence type="ECO:0000313" key="7">
    <source>
        <dbReference type="EMBL" id="OQR67948.1"/>
    </source>
</evidence>
<evidence type="ECO:0000256" key="3">
    <source>
        <dbReference type="ARBA" id="ARBA00022912"/>
    </source>
</evidence>
<gene>
    <name evidence="7" type="ORF">BIW11_02104</name>
</gene>
<keyword evidence="2 4" id="KW-0378">Hydrolase</keyword>
<comment type="caution">
    <text evidence="7">The sequence shown here is derived from an EMBL/GenBank/DDBJ whole genome shotgun (WGS) entry which is preliminary data.</text>
</comment>
<feature type="domain" description="PPM-type phosphatase" evidence="6">
    <location>
        <begin position="1"/>
        <end position="257"/>
    </location>
</feature>
<feature type="compositionally biased region" description="Basic and acidic residues" evidence="5">
    <location>
        <begin position="235"/>
        <end position="245"/>
    </location>
</feature>
<dbReference type="InParanoid" id="A0A1V9X3G3"/>
<dbReference type="PROSITE" id="PS01032">
    <property type="entry name" value="PPM_1"/>
    <property type="match status" value="1"/>
</dbReference>
<dbReference type="SUPFAM" id="SSF81606">
    <property type="entry name" value="PP2C-like"/>
    <property type="match status" value="1"/>
</dbReference>
<dbReference type="SMART" id="SM00332">
    <property type="entry name" value="PP2Cc"/>
    <property type="match status" value="1"/>
</dbReference>
<organism evidence="7 8">
    <name type="scientific">Tropilaelaps mercedesae</name>
    <dbReference type="NCBI Taxonomy" id="418985"/>
    <lineage>
        <taxon>Eukaryota</taxon>
        <taxon>Metazoa</taxon>
        <taxon>Ecdysozoa</taxon>
        <taxon>Arthropoda</taxon>
        <taxon>Chelicerata</taxon>
        <taxon>Arachnida</taxon>
        <taxon>Acari</taxon>
        <taxon>Parasitiformes</taxon>
        <taxon>Mesostigmata</taxon>
        <taxon>Gamasina</taxon>
        <taxon>Dermanyssoidea</taxon>
        <taxon>Laelapidae</taxon>
        <taxon>Tropilaelaps</taxon>
    </lineage>
</organism>
<sequence>MSEGFAMQGHRAHMEDRFSMLADPERSVYLYGVFDGHGGKAAAEYAEKHLFSAVLERLRHHSGEVDISTMQDILRQEILRVDEEFVKESKKTRDVSGTTCLVAAIIQETLIVANVGDSRGVMATEKGRAVPLSFDHKPQQIKLSVSDVSAASYSVQSGQLRRHAATKANERFHRPDHKPSARPTAVALPTGEQESPPSEGARHPGGPRKKYTIDDRDANSPGSKRHPCASSSHVVDLDIERDKQAKHAAATGLARRLGPRSTVDAWPERRRRDASRPEDAVPLT</sequence>
<reference evidence="7 8" key="1">
    <citation type="journal article" date="2017" name="Gigascience">
        <title>Draft genome of the honey bee ectoparasitic mite, Tropilaelaps mercedesae, is shaped by the parasitic life history.</title>
        <authorList>
            <person name="Dong X."/>
            <person name="Armstrong S.D."/>
            <person name="Xia D."/>
            <person name="Makepeace B.L."/>
            <person name="Darby A.C."/>
            <person name="Kadowaki T."/>
        </authorList>
    </citation>
    <scope>NUCLEOTIDE SEQUENCE [LARGE SCALE GENOMIC DNA]</scope>
    <source>
        <strain evidence="7">Wuxi-XJTLU</strain>
    </source>
</reference>
<dbReference type="CDD" id="cd00143">
    <property type="entry name" value="PP2Cc"/>
    <property type="match status" value="1"/>
</dbReference>
<dbReference type="InterPro" id="IPR036457">
    <property type="entry name" value="PPM-type-like_dom_sf"/>
</dbReference>
<keyword evidence="1" id="KW-0479">Metal-binding</keyword>
<keyword evidence="8" id="KW-1185">Reference proteome</keyword>
<feature type="compositionally biased region" description="Basic and acidic residues" evidence="5">
    <location>
        <begin position="168"/>
        <end position="179"/>
    </location>
</feature>
<keyword evidence="3 4" id="KW-0904">Protein phosphatase</keyword>
<dbReference type="InterPro" id="IPR000222">
    <property type="entry name" value="PP2C_BS"/>
</dbReference>
<dbReference type="PROSITE" id="PS51746">
    <property type="entry name" value="PPM_2"/>
    <property type="match status" value="1"/>
</dbReference>
<dbReference type="EMBL" id="MNPL01026528">
    <property type="protein sequence ID" value="OQR67948.1"/>
    <property type="molecule type" value="Genomic_DNA"/>
</dbReference>